<reference evidence="2 3" key="1">
    <citation type="journal article" date="2023" name="Microbiol. Spectr.">
        <title>Symbiosis of Carpenter Bees with Uncharacterized Lactic Acid Bacteria Showing NAD Auxotrophy.</title>
        <authorList>
            <person name="Kawasaki S."/>
            <person name="Ozawa K."/>
            <person name="Mori T."/>
            <person name="Yamamoto A."/>
            <person name="Ito M."/>
            <person name="Ohkuma M."/>
            <person name="Sakamoto M."/>
            <person name="Matsutani M."/>
        </authorList>
    </citation>
    <scope>NUCLEOTIDE SEQUENCE [LARGE SCALE GENOMIC DNA]</scope>
    <source>
        <strain evidence="2 3">KimH</strain>
    </source>
</reference>
<evidence type="ECO:0000313" key="3">
    <source>
        <dbReference type="Proteomes" id="UP001321748"/>
    </source>
</evidence>
<dbReference type="Proteomes" id="UP001321748">
    <property type="component" value="Chromosome"/>
</dbReference>
<feature type="signal peptide" evidence="1">
    <location>
        <begin position="1"/>
        <end position="23"/>
    </location>
</feature>
<feature type="chain" id="PRO_5045904839" evidence="1">
    <location>
        <begin position="24"/>
        <end position="59"/>
    </location>
</feature>
<protein>
    <submittedName>
        <fullName evidence="2">Uncharacterized protein</fullName>
    </submittedName>
</protein>
<keyword evidence="1" id="KW-0732">Signal</keyword>
<keyword evidence="3" id="KW-1185">Reference proteome</keyword>
<evidence type="ECO:0000313" key="2">
    <source>
        <dbReference type="EMBL" id="BDR54655.1"/>
    </source>
</evidence>
<proteinExistence type="predicted"/>
<gene>
    <name evidence="2" type="ORF">KIMH_07660</name>
</gene>
<evidence type="ECO:0000256" key="1">
    <source>
        <dbReference type="SAM" id="SignalP"/>
    </source>
</evidence>
<sequence length="59" mass="6424">MKAKRDPCLLSCLSLTISPSLNATAYPAHRITQRLGGLLQVLHPSFGVIAHLRCLINGR</sequence>
<name>A0ABN6SJ27_9BIFI</name>
<dbReference type="EMBL" id="AP026800">
    <property type="protein sequence ID" value="BDR54655.1"/>
    <property type="molecule type" value="Genomic_DNA"/>
</dbReference>
<organism evidence="2 3">
    <name type="scientific">Bombiscardovia apis</name>
    <dbReference type="NCBI Taxonomy" id="2932182"/>
    <lineage>
        <taxon>Bacteria</taxon>
        <taxon>Bacillati</taxon>
        <taxon>Actinomycetota</taxon>
        <taxon>Actinomycetes</taxon>
        <taxon>Bifidobacteriales</taxon>
        <taxon>Bifidobacteriaceae</taxon>
        <taxon>Bombiscardovia</taxon>
    </lineage>
</organism>
<accession>A0ABN6SJ27</accession>